<dbReference type="RefSeq" id="WP_416366463.1">
    <property type="nucleotide sequence ID" value="NZ_JASPFP010000001.1"/>
</dbReference>
<keyword evidence="2" id="KW-0969">Cilium</keyword>
<comment type="caution">
    <text evidence="2">The sequence shown here is derived from an EMBL/GenBank/DDBJ whole genome shotgun (WGS) entry which is preliminary data.</text>
</comment>
<sequence length="80" mass="8975">MTTLLKLHGDNRWAEQVERCRSSIAQSDYHGVDRFFCLYGGMGSLNDVILQSGGVTPAEDNERFDALRTDAWKQANALAR</sequence>
<dbReference type="EMBL" id="QAOG01000005">
    <property type="protein sequence ID" value="PTQ59392.1"/>
    <property type="molecule type" value="Genomic_DNA"/>
</dbReference>
<reference evidence="2 3" key="1">
    <citation type="submission" date="2018-04" db="EMBL/GenBank/DDBJ databases">
        <title>Genomic Encyclopedia of Type Strains, Phase III (KMG-III): the genomes of soil and plant-associated and newly described type strains.</title>
        <authorList>
            <person name="Whitman W."/>
        </authorList>
    </citation>
    <scope>NUCLEOTIDE SEQUENCE [LARGE SCALE GENOMIC DNA]</scope>
    <source>
        <strain evidence="2 3">MA101b</strain>
    </source>
</reference>
<gene>
    <name evidence="2" type="ORF">C8J26_3136</name>
</gene>
<dbReference type="AlphaFoldDB" id="A0A2T5GJA1"/>
<organism evidence="2 3">
    <name type="scientific">Sphingomonas aurantiaca</name>
    <dbReference type="NCBI Taxonomy" id="185949"/>
    <lineage>
        <taxon>Bacteria</taxon>
        <taxon>Pseudomonadati</taxon>
        <taxon>Pseudomonadota</taxon>
        <taxon>Alphaproteobacteria</taxon>
        <taxon>Sphingomonadales</taxon>
        <taxon>Sphingomonadaceae</taxon>
        <taxon>Sphingomonas</taxon>
    </lineage>
</organism>
<evidence type="ECO:0000259" key="1">
    <source>
        <dbReference type="Pfam" id="PF22294"/>
    </source>
</evidence>
<accession>A0A2T5GJA1</accession>
<dbReference type="Proteomes" id="UP000244189">
    <property type="component" value="Unassembled WGS sequence"/>
</dbReference>
<keyword evidence="2" id="KW-0282">Flagellum</keyword>
<dbReference type="Pfam" id="PF22294">
    <property type="entry name" value="DUF6966"/>
    <property type="match status" value="1"/>
</dbReference>
<feature type="domain" description="DUF6966" evidence="1">
    <location>
        <begin position="7"/>
        <end position="56"/>
    </location>
</feature>
<evidence type="ECO:0000313" key="3">
    <source>
        <dbReference type="Proteomes" id="UP000244189"/>
    </source>
</evidence>
<protein>
    <submittedName>
        <fullName evidence="2">Flagellar motor switch protein FliN/FliY</fullName>
    </submittedName>
</protein>
<keyword evidence="3" id="KW-1185">Reference proteome</keyword>
<proteinExistence type="predicted"/>
<keyword evidence="2" id="KW-0966">Cell projection</keyword>
<dbReference type="InterPro" id="IPR054239">
    <property type="entry name" value="DUF6966"/>
</dbReference>
<name>A0A2T5GJA1_9SPHN</name>
<evidence type="ECO:0000313" key="2">
    <source>
        <dbReference type="EMBL" id="PTQ59392.1"/>
    </source>
</evidence>